<dbReference type="EMBL" id="CAJOBC010000349">
    <property type="protein sequence ID" value="CAF3575122.1"/>
    <property type="molecule type" value="Genomic_DNA"/>
</dbReference>
<keyword evidence="8" id="KW-0414">Isoprene biosynthesis</keyword>
<evidence type="ECO:0000256" key="7">
    <source>
        <dbReference type="ARBA" id="ARBA00022840"/>
    </source>
</evidence>
<evidence type="ECO:0000256" key="2">
    <source>
        <dbReference type="ARBA" id="ARBA00012908"/>
    </source>
</evidence>
<dbReference type="AlphaFoldDB" id="A0A813S6U1"/>
<feature type="binding site" evidence="10">
    <location>
        <position position="62"/>
    </location>
    <ligand>
        <name>ATP</name>
        <dbReference type="ChEBI" id="CHEBI:30616"/>
    </ligand>
</feature>
<gene>
    <name evidence="13" type="ORF">GPM918_LOCUS2994</name>
    <name evidence="14" type="ORF">SRO942_LOCUS2994</name>
</gene>
<keyword evidence="15" id="KW-1185">Reference proteome</keyword>
<feature type="binding site" evidence="10">
    <location>
        <position position="246"/>
    </location>
    <ligand>
        <name>ATP</name>
        <dbReference type="ChEBI" id="CHEBI:30616"/>
    </ligand>
</feature>
<dbReference type="InterPro" id="IPR024192">
    <property type="entry name" value="Fosfomycin_R_FomA-type"/>
</dbReference>
<protein>
    <recommendedName>
        <fullName evidence="3">Isopentenyl phosphate kinase</fullName>
        <ecNumber evidence="2">2.7.4.26</ecNumber>
    </recommendedName>
</protein>
<feature type="binding site" evidence="10">
    <location>
        <position position="61"/>
    </location>
    <ligand>
        <name>substrate</name>
    </ligand>
</feature>
<dbReference type="PIRSF" id="PIRSF016496">
    <property type="entry name" value="Kin_FomA"/>
    <property type="match status" value="1"/>
</dbReference>
<comment type="similarity">
    <text evidence="1">Belongs to the isopentenyl phosphate kinase family.</text>
</comment>
<dbReference type="InterPro" id="IPR036393">
    <property type="entry name" value="AceGlu_kinase-like_sf"/>
</dbReference>
<feature type="site" description="Transition state stabilizer" evidence="11">
    <location>
        <position position="30"/>
    </location>
</feature>
<comment type="catalytic activity">
    <reaction evidence="9">
        <text>isopentenyl phosphate + ATP = isopentenyl diphosphate + ADP</text>
        <dbReference type="Rhea" id="RHEA:33963"/>
        <dbReference type="ChEBI" id="CHEBI:30616"/>
        <dbReference type="ChEBI" id="CHEBI:65078"/>
        <dbReference type="ChEBI" id="CHEBI:128769"/>
        <dbReference type="ChEBI" id="CHEBI:456216"/>
        <dbReference type="EC" id="2.7.4.26"/>
    </reaction>
</comment>
<evidence type="ECO:0000256" key="5">
    <source>
        <dbReference type="ARBA" id="ARBA00022741"/>
    </source>
</evidence>
<feature type="binding site" evidence="10">
    <location>
        <position position="242"/>
    </location>
    <ligand>
        <name>ATP</name>
        <dbReference type="ChEBI" id="CHEBI:30616"/>
    </ligand>
</feature>
<dbReference type="GO" id="GO:0005829">
    <property type="term" value="C:cytosol"/>
    <property type="evidence" value="ECO:0007669"/>
    <property type="project" value="TreeGrafter"/>
</dbReference>
<keyword evidence="7 10" id="KW-0067">ATP-binding</keyword>
<evidence type="ECO:0000256" key="11">
    <source>
        <dbReference type="PIRSR" id="PIRSR016496-2"/>
    </source>
</evidence>
<evidence type="ECO:0000256" key="9">
    <source>
        <dbReference type="ARBA" id="ARBA00049063"/>
    </source>
</evidence>
<feature type="binding site" evidence="10">
    <location>
        <position position="180"/>
    </location>
    <ligand>
        <name>substrate</name>
    </ligand>
</feature>
<dbReference type="Gene3D" id="3.40.1160.10">
    <property type="entry name" value="Acetylglutamate kinase-like"/>
    <property type="match status" value="1"/>
</dbReference>
<feature type="domain" description="Aspartate/glutamate/uridylate kinase" evidence="12">
    <location>
        <begin position="19"/>
        <end position="266"/>
    </location>
</feature>
<evidence type="ECO:0000256" key="6">
    <source>
        <dbReference type="ARBA" id="ARBA00022777"/>
    </source>
</evidence>
<evidence type="ECO:0000256" key="10">
    <source>
        <dbReference type="PIRSR" id="PIRSR016496-1"/>
    </source>
</evidence>
<keyword evidence="5 10" id="KW-0547">Nucleotide-binding</keyword>
<dbReference type="PANTHER" id="PTHR43654:SF1">
    <property type="entry name" value="ISOPENTENYL PHOSPHATE KINASE"/>
    <property type="match status" value="1"/>
</dbReference>
<proteinExistence type="inferred from homology"/>
<dbReference type="GO" id="GO:0016301">
    <property type="term" value="F:kinase activity"/>
    <property type="evidence" value="ECO:0007669"/>
    <property type="project" value="UniProtKB-KW"/>
</dbReference>
<dbReference type="GO" id="GO:0016114">
    <property type="term" value="P:terpenoid biosynthetic process"/>
    <property type="evidence" value="ECO:0007669"/>
    <property type="project" value="TreeGrafter"/>
</dbReference>
<comment type="caution">
    <text evidence="13">The sequence shown here is derived from an EMBL/GenBank/DDBJ whole genome shotgun (WGS) entry which is preliminary data.</text>
</comment>
<evidence type="ECO:0000256" key="8">
    <source>
        <dbReference type="ARBA" id="ARBA00023229"/>
    </source>
</evidence>
<dbReference type="NCBIfam" id="NF040647">
    <property type="entry name" value="IPPK_Arch"/>
    <property type="match status" value="1"/>
</dbReference>
<dbReference type="SUPFAM" id="SSF53633">
    <property type="entry name" value="Carbamate kinase-like"/>
    <property type="match status" value="1"/>
</dbReference>
<keyword evidence="6" id="KW-0418">Kinase</keyword>
<evidence type="ECO:0000313" key="15">
    <source>
        <dbReference type="Proteomes" id="UP000663829"/>
    </source>
</evidence>
<dbReference type="EC" id="2.7.4.26" evidence="2"/>
<organism evidence="13 15">
    <name type="scientific">Didymodactylos carnosus</name>
    <dbReference type="NCBI Taxonomy" id="1234261"/>
    <lineage>
        <taxon>Eukaryota</taxon>
        <taxon>Metazoa</taxon>
        <taxon>Spiralia</taxon>
        <taxon>Gnathifera</taxon>
        <taxon>Rotifera</taxon>
        <taxon>Eurotatoria</taxon>
        <taxon>Bdelloidea</taxon>
        <taxon>Philodinida</taxon>
        <taxon>Philodinidae</taxon>
        <taxon>Didymodactylos</taxon>
    </lineage>
</organism>
<dbReference type="GO" id="GO:0005524">
    <property type="term" value="F:ATP binding"/>
    <property type="evidence" value="ECO:0007669"/>
    <property type="project" value="UniProtKB-KW"/>
</dbReference>
<name>A0A813S6U1_9BILA</name>
<evidence type="ECO:0000256" key="4">
    <source>
        <dbReference type="ARBA" id="ARBA00022679"/>
    </source>
</evidence>
<dbReference type="Proteomes" id="UP000663829">
    <property type="component" value="Unassembled WGS sequence"/>
</dbReference>
<evidence type="ECO:0000313" key="14">
    <source>
        <dbReference type="EMBL" id="CAF3575122.1"/>
    </source>
</evidence>
<evidence type="ECO:0000313" key="13">
    <source>
        <dbReference type="EMBL" id="CAF0790899.1"/>
    </source>
</evidence>
<sequence length="296" mass="33690">MEALTCEDDVKPIVVVDRIIKIGGAAISDKTQFETLLPDNLKQICQLLKQNYKNLILIHGAGSFGHHQAKENDLINGCLNLEDYSRRQLGVCDTRRSVTHLHNYVVDALLKENIPVIGLSPFHFLMSNNLKIEEGITKKLELNYSRLFAYIRYLLSQNYVPLLHGDVILDYTLHWTLLSSDDLMFTLAKEFRPHQCLFVTSVPGILSNNRVLDEFYIEQDGKFHNIDSIDSYISNIIDVTGSMKKKIMICAKIVNEIDNCNVWIVNANSNTIQNLLLDEKVISGQGTRIIKRLNTD</sequence>
<evidence type="ECO:0000256" key="1">
    <source>
        <dbReference type="ARBA" id="ARBA00010540"/>
    </source>
</evidence>
<reference evidence="13" key="1">
    <citation type="submission" date="2021-02" db="EMBL/GenBank/DDBJ databases">
        <authorList>
            <person name="Nowell W R."/>
        </authorList>
    </citation>
    <scope>NUCLEOTIDE SEQUENCE</scope>
</reference>
<dbReference type="OrthoDB" id="1934954at2759"/>
<dbReference type="Proteomes" id="UP000681722">
    <property type="component" value="Unassembled WGS sequence"/>
</dbReference>
<dbReference type="EMBL" id="CAJNOQ010000349">
    <property type="protein sequence ID" value="CAF0790899.1"/>
    <property type="molecule type" value="Genomic_DNA"/>
</dbReference>
<accession>A0A813S6U1</accession>
<feature type="binding site" evidence="10">
    <location>
        <position position="66"/>
    </location>
    <ligand>
        <name>substrate</name>
    </ligand>
</feature>
<dbReference type="GO" id="GO:0102043">
    <property type="term" value="F:isopentenyl phosphate kinase activity"/>
    <property type="evidence" value="ECO:0007669"/>
    <property type="project" value="UniProtKB-EC"/>
</dbReference>
<evidence type="ECO:0000256" key="3">
    <source>
        <dbReference type="ARBA" id="ARBA00017267"/>
    </source>
</evidence>
<dbReference type="InterPro" id="IPR001048">
    <property type="entry name" value="Asp/Glu/Uridylate_kinase"/>
</dbReference>
<evidence type="ECO:0000259" key="12">
    <source>
        <dbReference type="Pfam" id="PF00696"/>
    </source>
</evidence>
<dbReference type="PANTHER" id="PTHR43654">
    <property type="entry name" value="GLUTAMATE 5-KINASE"/>
    <property type="match status" value="1"/>
</dbReference>
<dbReference type="Pfam" id="PF00696">
    <property type="entry name" value="AA_kinase"/>
    <property type="match status" value="1"/>
</dbReference>
<keyword evidence="4" id="KW-0808">Transferase</keyword>